<dbReference type="PANTHER" id="PTHR43649">
    <property type="entry name" value="ARABINOSE-BINDING PROTEIN-RELATED"/>
    <property type="match status" value="1"/>
</dbReference>
<feature type="chain" id="PRO_5038452560" evidence="1">
    <location>
        <begin position="24"/>
        <end position="456"/>
    </location>
</feature>
<dbReference type="InterPro" id="IPR050490">
    <property type="entry name" value="Bact_solute-bd_prot1"/>
</dbReference>
<gene>
    <name evidence="2" type="ORF">EHS13_21130</name>
</gene>
<reference evidence="3" key="1">
    <citation type="submission" date="2018-11" db="EMBL/GenBank/DDBJ databases">
        <title>Complete genome sequence of Paenibacillus sp. ML311-T8.</title>
        <authorList>
            <person name="Nam Y.-D."/>
            <person name="Kang J."/>
            <person name="Chung W.-H."/>
            <person name="Park Y.S."/>
        </authorList>
    </citation>
    <scope>NUCLEOTIDE SEQUENCE [LARGE SCALE GENOMIC DNA]</scope>
    <source>
        <strain evidence="3">ML311-T8</strain>
    </source>
</reference>
<dbReference type="KEGG" id="ppsc:EHS13_21130"/>
<dbReference type="RefSeq" id="WP_155702310.1">
    <property type="nucleotide sequence ID" value="NZ_CP034235.1"/>
</dbReference>
<dbReference type="PROSITE" id="PS51257">
    <property type="entry name" value="PROKAR_LIPOPROTEIN"/>
    <property type="match status" value="1"/>
</dbReference>
<evidence type="ECO:0000313" key="2">
    <source>
        <dbReference type="EMBL" id="QGQ97208.1"/>
    </source>
</evidence>
<dbReference type="Proteomes" id="UP000426246">
    <property type="component" value="Chromosome"/>
</dbReference>
<name>A0A6B8RPG5_9BACL</name>
<dbReference type="Gene3D" id="3.40.190.10">
    <property type="entry name" value="Periplasmic binding protein-like II"/>
    <property type="match status" value="2"/>
</dbReference>
<protein>
    <submittedName>
        <fullName evidence="2">Extracellular solute-binding protein</fullName>
    </submittedName>
</protein>
<dbReference type="OrthoDB" id="9798191at2"/>
<organism evidence="2 3">
    <name type="scientific">Paenibacillus psychroresistens</name>
    <dbReference type="NCBI Taxonomy" id="1778678"/>
    <lineage>
        <taxon>Bacteria</taxon>
        <taxon>Bacillati</taxon>
        <taxon>Bacillota</taxon>
        <taxon>Bacilli</taxon>
        <taxon>Bacillales</taxon>
        <taxon>Paenibacillaceae</taxon>
        <taxon>Paenibacillus</taxon>
    </lineage>
</organism>
<evidence type="ECO:0000256" key="1">
    <source>
        <dbReference type="SAM" id="SignalP"/>
    </source>
</evidence>
<dbReference type="PANTHER" id="PTHR43649:SF12">
    <property type="entry name" value="DIACETYLCHITOBIOSE BINDING PROTEIN DASA"/>
    <property type="match status" value="1"/>
</dbReference>
<dbReference type="SUPFAM" id="SSF53850">
    <property type="entry name" value="Periplasmic binding protein-like II"/>
    <property type="match status" value="1"/>
</dbReference>
<dbReference type="EMBL" id="CP034235">
    <property type="protein sequence ID" value="QGQ97208.1"/>
    <property type="molecule type" value="Genomic_DNA"/>
</dbReference>
<sequence>MQKNIFKKGLSVSVIASMTLILAACGGTTKTEESPSVAPAASNGASPAATAVTGAPVTLKFFSNLPDRKSGMGFAEQTVIDNYIKLNPNVKIEVEALADETFKQKIKAYSSNNEPVDVMMLHGASDLKSLAKAGYVQELNPADYSTNNFFEGSLKNFTIDGKVYGLPRNSDYMVIYYNKAMFEKNAVKVPTTIQELKDAATAFRAKKIIPMSINGKELWTTALLYQNIVQRVSGNQTAILDAIDSKTTFTKETSMLEGAKVLKDLIDAKLFQDSALTADYGASQNLFAQEKAAMWYMGAWEAGMATNATFPESFRNNLAVIKFPVLDGGKGVATDLIAWNGGGYGISTASKHKEEAKKFFDFLMSPDQWAKIAWETGAAVPAQKYEMTGKETEVQKALSEVLNGATSSPGASMIDYGDGQFKNDAQLLFGKIFTAGYTPENLVADLDKAAATYSKR</sequence>
<accession>A0A6B8RPG5</accession>
<dbReference type="AlphaFoldDB" id="A0A6B8RPG5"/>
<keyword evidence="1" id="KW-0732">Signal</keyword>
<keyword evidence="3" id="KW-1185">Reference proteome</keyword>
<evidence type="ECO:0000313" key="3">
    <source>
        <dbReference type="Proteomes" id="UP000426246"/>
    </source>
</evidence>
<dbReference type="InterPro" id="IPR006059">
    <property type="entry name" value="SBP"/>
</dbReference>
<feature type="signal peptide" evidence="1">
    <location>
        <begin position="1"/>
        <end position="23"/>
    </location>
</feature>
<dbReference type="Pfam" id="PF01547">
    <property type="entry name" value="SBP_bac_1"/>
    <property type="match status" value="1"/>
</dbReference>
<proteinExistence type="predicted"/>